<organism evidence="8 9">
    <name type="scientific">Aplysia californica</name>
    <name type="common">California sea hare</name>
    <dbReference type="NCBI Taxonomy" id="6500"/>
    <lineage>
        <taxon>Eukaryota</taxon>
        <taxon>Metazoa</taxon>
        <taxon>Spiralia</taxon>
        <taxon>Lophotrochozoa</taxon>
        <taxon>Mollusca</taxon>
        <taxon>Gastropoda</taxon>
        <taxon>Heterobranchia</taxon>
        <taxon>Euthyneura</taxon>
        <taxon>Tectipleura</taxon>
        <taxon>Aplysiida</taxon>
        <taxon>Aplysioidea</taxon>
        <taxon>Aplysiidae</taxon>
        <taxon>Aplysia</taxon>
    </lineage>
</organism>
<feature type="region of interest" description="Disordered" evidence="7">
    <location>
        <begin position="177"/>
        <end position="215"/>
    </location>
</feature>
<protein>
    <recommendedName>
        <fullName evidence="1">mRNA m(6)A methyltransferase</fullName>
        <ecNumber evidence="1">2.1.1.348</ecNumber>
    </recommendedName>
</protein>
<accession>A0ABM0JXZ7</accession>
<dbReference type="InterPro" id="IPR029063">
    <property type="entry name" value="SAM-dependent_MTases_sf"/>
</dbReference>
<keyword evidence="3" id="KW-0808">Transferase</keyword>
<dbReference type="PANTHER" id="PTHR12829">
    <property type="entry name" value="N6-ADENOSINE-METHYLTRANSFERASE"/>
    <property type="match status" value="1"/>
</dbReference>
<dbReference type="Pfam" id="PF05063">
    <property type="entry name" value="MT-A70"/>
    <property type="match status" value="1"/>
</dbReference>
<reference evidence="9" key="1">
    <citation type="submission" date="2025-08" db="UniProtKB">
        <authorList>
            <consortium name="RefSeq"/>
        </authorList>
    </citation>
    <scope>IDENTIFICATION</scope>
</reference>
<keyword evidence="2" id="KW-0489">Methyltransferase</keyword>
<dbReference type="GeneID" id="101854033"/>
<dbReference type="Proteomes" id="UP000694888">
    <property type="component" value="Unplaced"/>
</dbReference>
<keyword evidence="8" id="KW-1185">Reference proteome</keyword>
<dbReference type="PROSITE" id="PS51143">
    <property type="entry name" value="MT_A70"/>
    <property type="match status" value="1"/>
</dbReference>
<evidence type="ECO:0000256" key="7">
    <source>
        <dbReference type="SAM" id="MobiDB-lite"/>
    </source>
</evidence>
<dbReference type="SUPFAM" id="SSF53335">
    <property type="entry name" value="S-adenosyl-L-methionine-dependent methyltransferases"/>
    <property type="match status" value="1"/>
</dbReference>
<evidence type="ECO:0000313" key="9">
    <source>
        <dbReference type="RefSeq" id="XP_005104194.1"/>
    </source>
</evidence>
<dbReference type="InterPro" id="IPR007757">
    <property type="entry name" value="MT-A70-like"/>
</dbReference>
<gene>
    <name evidence="9" type="primary">LOC101854033</name>
</gene>
<name>A0ABM0JXZ7_APLCA</name>
<dbReference type="EC" id="2.1.1.348" evidence="1"/>
<evidence type="ECO:0000313" key="8">
    <source>
        <dbReference type="Proteomes" id="UP000694888"/>
    </source>
</evidence>
<dbReference type="RefSeq" id="XP_005104194.1">
    <property type="nucleotide sequence ID" value="XM_005104137.3"/>
</dbReference>
<proteinExistence type="inferred from homology"/>
<evidence type="ECO:0000256" key="2">
    <source>
        <dbReference type="ARBA" id="ARBA00022603"/>
    </source>
</evidence>
<dbReference type="PANTHER" id="PTHR12829:SF7">
    <property type="entry name" value="N6-ADENOSINE-METHYLTRANSFERASE CATALYTIC SUBUNIT"/>
    <property type="match status" value="1"/>
</dbReference>
<dbReference type="PROSITE" id="PS51563">
    <property type="entry name" value="SAM_MTA70L_1"/>
    <property type="match status" value="1"/>
</dbReference>
<evidence type="ECO:0000256" key="3">
    <source>
        <dbReference type="ARBA" id="ARBA00022679"/>
    </source>
</evidence>
<comment type="similarity">
    <text evidence="6">Belongs to the MT-A70-like family.</text>
</comment>
<comment type="catalytic activity">
    <reaction evidence="5">
        <text>an adenosine in mRNA + S-adenosyl-L-methionine = an N(6)-methyladenosine in mRNA + S-adenosyl-L-homocysteine + H(+)</text>
        <dbReference type="Rhea" id="RHEA:55584"/>
        <dbReference type="Rhea" id="RHEA-COMP:12414"/>
        <dbReference type="Rhea" id="RHEA-COMP:12417"/>
        <dbReference type="ChEBI" id="CHEBI:15378"/>
        <dbReference type="ChEBI" id="CHEBI:57856"/>
        <dbReference type="ChEBI" id="CHEBI:59789"/>
        <dbReference type="ChEBI" id="CHEBI:74411"/>
        <dbReference type="ChEBI" id="CHEBI:74449"/>
        <dbReference type="EC" id="2.1.1.348"/>
    </reaction>
</comment>
<sequence>MSDASWSDITALKNRQSSLRAKMLERRKQREGLAAELTSSGGAPTIVPAVPGIAGPAAVPAGEQFMPIGGKSLIKSTPASSSPVPMKPEPLKEPVKVDPEVEKKLLMVLCDISLDIPSDSKVIVEHTSRLMEREVDLALVEQLLCKLATQKFISIIKSEGNGSLIVNSLDLSKLSSVTTGQSRKRKRDSDDEEEDDSSSRQTKTSTAPESGDIESLLSMQSTKEREEKKLNEEIQALLVTQTAKEQYLVEKFKSRGGPQLQEFCQYGTREECQRTGPEGVNCKRLHFKKIIKKHTDESLGDCSFLNTCFHMDTCKYVHYEIDYPEQRFPSTDLMKKEAALGKMPSEIGDDGSVQMFPPQWIQCDLRYFDMSTLGKCAVVMADPPWDIHMELPYGTMEDNEMRRLDIPGLQDEGFIFLWVTGRAMELGRECLELWGYKRVDEIIWVKTNQLQRIIRTGRTGHWINHGKEHCLVGVKGNPKGVNKGMDCDVIVAEVRATSHKPDEIYGIIERLSPGTRKVELFGRPHNVQPNWITLGNQVEGVRLKDPDIVKLFREKYPDGNCMVPPQNR</sequence>
<keyword evidence="4" id="KW-0949">S-adenosyl-L-methionine</keyword>
<evidence type="ECO:0000256" key="6">
    <source>
        <dbReference type="PROSITE-ProRule" id="PRU00489"/>
    </source>
</evidence>
<dbReference type="InterPro" id="IPR025848">
    <property type="entry name" value="MT-A70"/>
</dbReference>
<evidence type="ECO:0000256" key="4">
    <source>
        <dbReference type="ARBA" id="ARBA00022691"/>
    </source>
</evidence>
<evidence type="ECO:0000256" key="5">
    <source>
        <dbReference type="ARBA" id="ARBA00048957"/>
    </source>
</evidence>
<evidence type="ECO:0000256" key="1">
    <source>
        <dbReference type="ARBA" id="ARBA00012160"/>
    </source>
</evidence>